<name>A0A9N9LI41_9HELO</name>
<keyword evidence="7" id="KW-1185">Reference proteome</keyword>
<evidence type="ECO:0000256" key="1">
    <source>
        <dbReference type="ARBA" id="ARBA00004141"/>
    </source>
</evidence>
<reference evidence="6" key="1">
    <citation type="submission" date="2021-07" db="EMBL/GenBank/DDBJ databases">
        <authorList>
            <person name="Durling M."/>
        </authorList>
    </citation>
    <scope>NUCLEOTIDE SEQUENCE</scope>
</reference>
<dbReference type="Pfam" id="PF01741">
    <property type="entry name" value="MscL"/>
    <property type="match status" value="1"/>
</dbReference>
<dbReference type="Proteomes" id="UP000701801">
    <property type="component" value="Unassembled WGS sequence"/>
</dbReference>
<dbReference type="PANTHER" id="PTHR30266:SF2">
    <property type="entry name" value="LARGE-CONDUCTANCE MECHANOSENSITIVE CHANNEL"/>
    <property type="match status" value="1"/>
</dbReference>
<keyword evidence="4 5" id="KW-0472">Membrane</keyword>
<organism evidence="6 7">
    <name type="scientific">Hymenoscyphus albidus</name>
    <dbReference type="NCBI Taxonomy" id="595503"/>
    <lineage>
        <taxon>Eukaryota</taxon>
        <taxon>Fungi</taxon>
        <taxon>Dikarya</taxon>
        <taxon>Ascomycota</taxon>
        <taxon>Pezizomycotina</taxon>
        <taxon>Leotiomycetes</taxon>
        <taxon>Helotiales</taxon>
        <taxon>Helotiaceae</taxon>
        <taxon>Hymenoscyphus</taxon>
    </lineage>
</organism>
<dbReference type="Gene3D" id="1.10.1200.120">
    <property type="entry name" value="Large-conductance mechanosensitive channel, MscL, domain 1"/>
    <property type="match status" value="1"/>
</dbReference>
<comment type="subcellular location">
    <subcellularLocation>
        <location evidence="1">Membrane</location>
        <topology evidence="1">Multi-pass membrane protein</topology>
    </subcellularLocation>
</comment>
<dbReference type="InterPro" id="IPR036019">
    <property type="entry name" value="MscL_channel"/>
</dbReference>
<feature type="transmembrane region" description="Helical" evidence="5">
    <location>
        <begin position="123"/>
        <end position="140"/>
    </location>
</feature>
<dbReference type="EMBL" id="CAJVRM010000055">
    <property type="protein sequence ID" value="CAG8972759.1"/>
    <property type="molecule type" value="Genomic_DNA"/>
</dbReference>
<keyword evidence="3 5" id="KW-1133">Transmembrane helix</keyword>
<evidence type="ECO:0000313" key="7">
    <source>
        <dbReference type="Proteomes" id="UP000701801"/>
    </source>
</evidence>
<accession>A0A9N9LI41</accession>
<evidence type="ECO:0000256" key="3">
    <source>
        <dbReference type="ARBA" id="ARBA00022989"/>
    </source>
</evidence>
<dbReference type="OrthoDB" id="10010920at2759"/>
<comment type="caution">
    <text evidence="6">The sequence shown here is derived from an EMBL/GenBank/DDBJ whole genome shotgun (WGS) entry which is preliminary data.</text>
</comment>
<gene>
    <name evidence="6" type="ORF">HYALB_00006851</name>
</gene>
<dbReference type="GO" id="GO:0016020">
    <property type="term" value="C:membrane"/>
    <property type="evidence" value="ECO:0007669"/>
    <property type="project" value="UniProtKB-SubCell"/>
</dbReference>
<keyword evidence="2 5" id="KW-0812">Transmembrane</keyword>
<dbReference type="AlphaFoldDB" id="A0A9N9LI41"/>
<dbReference type="InterPro" id="IPR037673">
    <property type="entry name" value="MSC/AndL"/>
</dbReference>
<dbReference type="GO" id="GO:0008381">
    <property type="term" value="F:mechanosensitive monoatomic ion channel activity"/>
    <property type="evidence" value="ECO:0007669"/>
    <property type="project" value="TreeGrafter"/>
</dbReference>
<proteinExistence type="predicted"/>
<dbReference type="PANTHER" id="PTHR30266">
    <property type="entry name" value="MECHANOSENSITIVE CHANNEL MSCL"/>
    <property type="match status" value="1"/>
</dbReference>
<dbReference type="SUPFAM" id="SSF81330">
    <property type="entry name" value="Gated mechanosensitive channel"/>
    <property type="match status" value="1"/>
</dbReference>
<evidence type="ECO:0000256" key="5">
    <source>
        <dbReference type="SAM" id="Phobius"/>
    </source>
</evidence>
<dbReference type="FunFam" id="1.10.1200.120:FF:000004">
    <property type="entry name" value="Ion channel, putative"/>
    <property type="match status" value="1"/>
</dbReference>
<protein>
    <recommendedName>
        <fullName evidence="8">Ion channel</fullName>
    </recommendedName>
</protein>
<sequence length="208" mass="22953">MPIQLSDSQELLGRAGEEVVGGAKKMWEGFTDFALQDNVLEVAVGLIIAAAFTTVVTSFVSEILLPPLSLLPFVHKNLDEKFAVLKRGPHYNSTHGGHGYNTLDQATADGAVVMAYGAFINKLLNFFGVGLALYIVAAIYDRWDGSEPIIKHTVKCKYCRKRISARASDFPSWLLSYSFLKGAFADFGQAVRCVNCTSWQDGREERMH</sequence>
<evidence type="ECO:0000313" key="6">
    <source>
        <dbReference type="EMBL" id="CAG8972759.1"/>
    </source>
</evidence>
<evidence type="ECO:0000256" key="2">
    <source>
        <dbReference type="ARBA" id="ARBA00022692"/>
    </source>
</evidence>
<evidence type="ECO:0008006" key="8">
    <source>
        <dbReference type="Google" id="ProtNLM"/>
    </source>
</evidence>
<feature type="transmembrane region" description="Helical" evidence="5">
    <location>
        <begin position="42"/>
        <end position="65"/>
    </location>
</feature>
<evidence type="ECO:0000256" key="4">
    <source>
        <dbReference type="ARBA" id="ARBA00023136"/>
    </source>
</evidence>